<name>A0ACB7XQJ6_9ERIC</name>
<evidence type="ECO:0000313" key="1">
    <source>
        <dbReference type="EMBL" id="KAH7843242.1"/>
    </source>
</evidence>
<organism evidence="1 2">
    <name type="scientific">Vaccinium darrowii</name>
    <dbReference type="NCBI Taxonomy" id="229202"/>
    <lineage>
        <taxon>Eukaryota</taxon>
        <taxon>Viridiplantae</taxon>
        <taxon>Streptophyta</taxon>
        <taxon>Embryophyta</taxon>
        <taxon>Tracheophyta</taxon>
        <taxon>Spermatophyta</taxon>
        <taxon>Magnoliopsida</taxon>
        <taxon>eudicotyledons</taxon>
        <taxon>Gunneridae</taxon>
        <taxon>Pentapetalae</taxon>
        <taxon>asterids</taxon>
        <taxon>Ericales</taxon>
        <taxon>Ericaceae</taxon>
        <taxon>Vaccinioideae</taxon>
        <taxon>Vaccinieae</taxon>
        <taxon>Vaccinium</taxon>
    </lineage>
</organism>
<sequence length="84" mass="8572">MGPIDVTQLATGLSVLAGAGFTQVEGVRAATGQAASPASVLAGPMATSGVVLPQDRVAWRVVAAVGWVRVGQFRPRSLFVVLQV</sequence>
<dbReference type="EMBL" id="CM037151">
    <property type="protein sequence ID" value="KAH7843242.1"/>
    <property type="molecule type" value="Genomic_DNA"/>
</dbReference>
<reference evidence="1 2" key="1">
    <citation type="journal article" date="2021" name="Hortic Res">
        <title>High-quality reference genome and annotation aids understanding of berry development for evergreen blueberry (Vaccinium darrowii).</title>
        <authorList>
            <person name="Yu J."/>
            <person name="Hulse-Kemp A.M."/>
            <person name="Babiker E."/>
            <person name="Staton M."/>
        </authorList>
    </citation>
    <scope>NUCLEOTIDE SEQUENCE [LARGE SCALE GENOMIC DNA]</scope>
    <source>
        <strain evidence="2">cv. NJ 8807/NJ 8810</strain>
        <tissue evidence="1">Young leaf</tissue>
    </source>
</reference>
<accession>A0ACB7XQJ6</accession>
<evidence type="ECO:0000313" key="2">
    <source>
        <dbReference type="Proteomes" id="UP000828048"/>
    </source>
</evidence>
<protein>
    <submittedName>
        <fullName evidence="1">Uncharacterized protein</fullName>
    </submittedName>
</protein>
<gene>
    <name evidence="1" type="ORF">Vadar_014285</name>
</gene>
<dbReference type="Proteomes" id="UP000828048">
    <property type="component" value="Chromosome 1"/>
</dbReference>
<keyword evidence="2" id="KW-1185">Reference proteome</keyword>
<proteinExistence type="predicted"/>
<comment type="caution">
    <text evidence="1">The sequence shown here is derived from an EMBL/GenBank/DDBJ whole genome shotgun (WGS) entry which is preliminary data.</text>
</comment>